<dbReference type="InterPro" id="IPR036388">
    <property type="entry name" value="WH-like_DNA-bd_sf"/>
</dbReference>
<dbReference type="Proteomes" id="UP000193978">
    <property type="component" value="Chromosome"/>
</dbReference>
<evidence type="ECO:0000256" key="4">
    <source>
        <dbReference type="ARBA" id="ARBA00023163"/>
    </source>
</evidence>
<proteinExistence type="inferred from homology"/>
<dbReference type="Gene3D" id="1.10.10.10">
    <property type="entry name" value="Winged helix-like DNA-binding domain superfamily/Winged helix DNA-binding domain"/>
    <property type="match status" value="1"/>
</dbReference>
<dbReference type="InterPro" id="IPR058163">
    <property type="entry name" value="LysR-type_TF_proteobact-type"/>
</dbReference>
<sequence>MNDRFASLQLFIRVARSGSFSAAARAMGMTQPTASRTIAALERQIGAKLLSRSTRAVTLTDAGLDYLARSEAILAALDEADHAARGTGELRGTLRVAMSPSFAIRTVFPRLARFSERHPDLRIEFALSDARHDLIGDSVDVAVRIGILNDSTALARKIGTVRRVLVASPAYLARTGTPRIPSDLAGHAIIVGPAGQGSEAWSFRKEGKTMSIRVQARLVIDLSEAATAAAVAGLGVVSTGAGSVQAEVEQGALVRLLPDWEIGDSDIHTILPAGRAAKASARAFAAFIAAEIREIEMFTI</sequence>
<dbReference type="CDD" id="cd08422">
    <property type="entry name" value="PBP2_CrgA_like"/>
    <property type="match status" value="1"/>
</dbReference>
<dbReference type="SUPFAM" id="SSF53850">
    <property type="entry name" value="Periplasmic binding protein-like II"/>
    <property type="match status" value="1"/>
</dbReference>
<dbReference type="InterPro" id="IPR005119">
    <property type="entry name" value="LysR_subst-bd"/>
</dbReference>
<dbReference type="InterPro" id="IPR000847">
    <property type="entry name" value="LysR_HTH_N"/>
</dbReference>
<protein>
    <submittedName>
        <fullName evidence="6">LysR family transcriptional regulator</fullName>
    </submittedName>
</protein>
<keyword evidence="2" id="KW-0805">Transcription regulation</keyword>
<dbReference type="PRINTS" id="PR00039">
    <property type="entry name" value="HTHLYSR"/>
</dbReference>
<gene>
    <name evidence="6" type="ORF">B1812_15345</name>
</gene>
<dbReference type="GO" id="GO:0043565">
    <property type="term" value="F:sequence-specific DNA binding"/>
    <property type="evidence" value="ECO:0007669"/>
    <property type="project" value="TreeGrafter"/>
</dbReference>
<dbReference type="InterPro" id="IPR036390">
    <property type="entry name" value="WH_DNA-bd_sf"/>
</dbReference>
<dbReference type="GO" id="GO:0006351">
    <property type="term" value="P:DNA-templated transcription"/>
    <property type="evidence" value="ECO:0007669"/>
    <property type="project" value="TreeGrafter"/>
</dbReference>
<dbReference type="EMBL" id="CP019948">
    <property type="protein sequence ID" value="ARN82233.1"/>
    <property type="molecule type" value="Genomic_DNA"/>
</dbReference>
<organism evidence="6 7">
    <name type="scientific">Methylocystis bryophila</name>
    <dbReference type="NCBI Taxonomy" id="655015"/>
    <lineage>
        <taxon>Bacteria</taxon>
        <taxon>Pseudomonadati</taxon>
        <taxon>Pseudomonadota</taxon>
        <taxon>Alphaproteobacteria</taxon>
        <taxon>Hyphomicrobiales</taxon>
        <taxon>Methylocystaceae</taxon>
        <taxon>Methylocystis</taxon>
    </lineage>
</organism>
<comment type="similarity">
    <text evidence="1">Belongs to the LysR transcriptional regulatory family.</text>
</comment>
<evidence type="ECO:0000256" key="2">
    <source>
        <dbReference type="ARBA" id="ARBA00023015"/>
    </source>
</evidence>
<dbReference type="PANTHER" id="PTHR30537">
    <property type="entry name" value="HTH-TYPE TRANSCRIPTIONAL REGULATOR"/>
    <property type="match status" value="1"/>
</dbReference>
<dbReference type="PROSITE" id="PS50931">
    <property type="entry name" value="HTH_LYSR"/>
    <property type="match status" value="1"/>
</dbReference>
<feature type="domain" description="HTH lysR-type" evidence="5">
    <location>
        <begin position="1"/>
        <end position="60"/>
    </location>
</feature>
<evidence type="ECO:0000256" key="1">
    <source>
        <dbReference type="ARBA" id="ARBA00009437"/>
    </source>
</evidence>
<keyword evidence="7" id="KW-1185">Reference proteome</keyword>
<dbReference type="OrthoDB" id="9786526at2"/>
<dbReference type="RefSeq" id="WP_085772360.1">
    <property type="nucleotide sequence ID" value="NZ_AP027149.1"/>
</dbReference>
<dbReference type="SUPFAM" id="SSF46785">
    <property type="entry name" value="Winged helix' DNA-binding domain"/>
    <property type="match status" value="1"/>
</dbReference>
<evidence type="ECO:0000259" key="5">
    <source>
        <dbReference type="PROSITE" id="PS50931"/>
    </source>
</evidence>
<evidence type="ECO:0000256" key="3">
    <source>
        <dbReference type="ARBA" id="ARBA00023125"/>
    </source>
</evidence>
<reference evidence="6 7" key="1">
    <citation type="submission" date="2017-02" db="EMBL/GenBank/DDBJ databases">
        <authorList>
            <person name="Peterson S.W."/>
        </authorList>
    </citation>
    <scope>NUCLEOTIDE SEQUENCE [LARGE SCALE GENOMIC DNA]</scope>
    <source>
        <strain evidence="6 7">S285</strain>
    </source>
</reference>
<evidence type="ECO:0000313" key="6">
    <source>
        <dbReference type="EMBL" id="ARN82233.1"/>
    </source>
</evidence>
<dbReference type="GO" id="GO:0003700">
    <property type="term" value="F:DNA-binding transcription factor activity"/>
    <property type="evidence" value="ECO:0007669"/>
    <property type="project" value="InterPro"/>
</dbReference>
<dbReference type="Pfam" id="PF03466">
    <property type="entry name" value="LysR_substrate"/>
    <property type="match status" value="1"/>
</dbReference>
<dbReference type="Pfam" id="PF00126">
    <property type="entry name" value="HTH_1"/>
    <property type="match status" value="1"/>
</dbReference>
<dbReference type="STRING" id="655015.B1812_15345"/>
<keyword evidence="4" id="KW-0804">Transcription</keyword>
<dbReference type="Gene3D" id="3.40.190.290">
    <property type="match status" value="1"/>
</dbReference>
<keyword evidence="3" id="KW-0238">DNA-binding</keyword>
<dbReference type="AlphaFoldDB" id="A0A1W6MXE2"/>
<name>A0A1W6MXE2_9HYPH</name>
<dbReference type="PANTHER" id="PTHR30537:SF5">
    <property type="entry name" value="HTH-TYPE TRANSCRIPTIONAL ACTIVATOR TTDR-RELATED"/>
    <property type="match status" value="1"/>
</dbReference>
<dbReference type="KEGG" id="mbry:B1812_15345"/>
<dbReference type="FunFam" id="1.10.10.10:FF:000001">
    <property type="entry name" value="LysR family transcriptional regulator"/>
    <property type="match status" value="1"/>
</dbReference>
<evidence type="ECO:0000313" key="7">
    <source>
        <dbReference type="Proteomes" id="UP000193978"/>
    </source>
</evidence>
<accession>A0A1W6MXE2</accession>